<gene>
    <name evidence="2" type="ORF">PM001_LOCUS16773</name>
</gene>
<protein>
    <recommendedName>
        <fullName evidence="4">RxLR effector candidate protein</fullName>
    </recommendedName>
</protein>
<dbReference type="Proteomes" id="UP001162060">
    <property type="component" value="Unassembled WGS sequence"/>
</dbReference>
<evidence type="ECO:0000313" key="3">
    <source>
        <dbReference type="Proteomes" id="UP001162060"/>
    </source>
</evidence>
<proteinExistence type="predicted"/>
<name>A0AAV1UD97_9STRA</name>
<dbReference type="EMBL" id="CAKLBY020000178">
    <property type="protein sequence ID" value="CAK7931623.1"/>
    <property type="molecule type" value="Genomic_DNA"/>
</dbReference>
<evidence type="ECO:0008006" key="4">
    <source>
        <dbReference type="Google" id="ProtNLM"/>
    </source>
</evidence>
<comment type="caution">
    <text evidence="2">The sequence shown here is derived from an EMBL/GenBank/DDBJ whole genome shotgun (WGS) entry which is preliminary data.</text>
</comment>
<reference evidence="2" key="1">
    <citation type="submission" date="2024-01" db="EMBL/GenBank/DDBJ databases">
        <authorList>
            <person name="Webb A."/>
        </authorList>
    </citation>
    <scope>NUCLEOTIDE SEQUENCE</scope>
    <source>
        <strain evidence="2">Pm1</strain>
    </source>
</reference>
<evidence type="ECO:0000313" key="2">
    <source>
        <dbReference type="EMBL" id="CAK7931623.1"/>
    </source>
</evidence>
<organism evidence="2 3">
    <name type="scientific">Peronospora matthiolae</name>
    <dbReference type="NCBI Taxonomy" id="2874970"/>
    <lineage>
        <taxon>Eukaryota</taxon>
        <taxon>Sar</taxon>
        <taxon>Stramenopiles</taxon>
        <taxon>Oomycota</taxon>
        <taxon>Peronosporomycetes</taxon>
        <taxon>Peronosporales</taxon>
        <taxon>Peronosporaceae</taxon>
        <taxon>Peronospora</taxon>
    </lineage>
</organism>
<keyword evidence="1" id="KW-0732">Signal</keyword>
<sequence>MRLISISFVVLTVIQARHVISSAFVDPATTEANPLASVHPPDGSYDGVPVEWVRDPDDRTTGEERMMPGELFENAMSSASTKVIQQVHEHFLDLSVQLGCDTQWLQTYGWGAIQHHVETGGELPWQLAEKYKQLLISIRSAPDGGLETLKWIYYSFLAHIRKVDKQTDQMIKQLNVNPVDVAKLMINRALMDASKEKGLQVNIYSTLDVGELEGYISNYNAKRRGTPSESVRGDFTMLETLSGALNYNEAVLSEFLVRLGRIREHRTFARTVRTELCTTWVNARKTIPEVASSLNIFKGTDVINHINRDTFIRFIYQLVTAEVRFVSEIAYDLWELCTPRQAIVLLKRGEQVSKVVFQELELAMFALLQIMNVTPGLLEMEIRAAWPVVGSTPDVETRALAQYIEFCNSNQFAKPPLGHRNHIRY</sequence>
<dbReference type="AlphaFoldDB" id="A0AAV1UD97"/>
<feature type="signal peptide" evidence="1">
    <location>
        <begin position="1"/>
        <end position="16"/>
    </location>
</feature>
<accession>A0AAV1UD97</accession>
<evidence type="ECO:0000256" key="1">
    <source>
        <dbReference type="SAM" id="SignalP"/>
    </source>
</evidence>
<feature type="chain" id="PRO_5043898035" description="RxLR effector candidate protein" evidence="1">
    <location>
        <begin position="17"/>
        <end position="425"/>
    </location>
</feature>